<feature type="compositionally biased region" description="Basic and acidic residues" evidence="9">
    <location>
        <begin position="726"/>
        <end position="736"/>
    </location>
</feature>
<name>A0A922I9D7_DERFA</name>
<evidence type="ECO:0000256" key="1">
    <source>
        <dbReference type="ARBA" id="ARBA00004123"/>
    </source>
</evidence>
<dbReference type="OrthoDB" id="6489045at2759"/>
<feature type="domain" description="C2H2-type" evidence="10">
    <location>
        <begin position="384"/>
        <end position="417"/>
    </location>
</feature>
<keyword evidence="7" id="KW-0539">Nucleus</keyword>
<dbReference type="PROSITE" id="PS50157">
    <property type="entry name" value="ZINC_FINGER_C2H2_2"/>
    <property type="match status" value="8"/>
</dbReference>
<dbReference type="GO" id="GO:0008270">
    <property type="term" value="F:zinc ion binding"/>
    <property type="evidence" value="ECO:0007669"/>
    <property type="project" value="UniProtKB-KW"/>
</dbReference>
<evidence type="ECO:0000256" key="2">
    <source>
        <dbReference type="ARBA" id="ARBA00022723"/>
    </source>
</evidence>
<evidence type="ECO:0000256" key="5">
    <source>
        <dbReference type="ARBA" id="ARBA00023015"/>
    </source>
</evidence>
<dbReference type="InterPro" id="IPR051061">
    <property type="entry name" value="Zinc_finger_trans_reg"/>
</dbReference>
<dbReference type="AlphaFoldDB" id="A0A922I9D7"/>
<dbReference type="EMBL" id="ASGP02000001">
    <property type="protein sequence ID" value="KAH9527359.1"/>
    <property type="molecule type" value="Genomic_DNA"/>
</dbReference>
<feature type="domain" description="C2H2-type" evidence="10">
    <location>
        <begin position="662"/>
        <end position="692"/>
    </location>
</feature>
<proteinExistence type="predicted"/>
<dbReference type="PANTHER" id="PTHR46179">
    <property type="entry name" value="ZINC FINGER PROTEIN"/>
    <property type="match status" value="1"/>
</dbReference>
<dbReference type="PROSITE" id="PS00028">
    <property type="entry name" value="ZINC_FINGER_C2H2_1"/>
    <property type="match status" value="6"/>
</dbReference>
<evidence type="ECO:0000256" key="9">
    <source>
        <dbReference type="SAM" id="MobiDB-lite"/>
    </source>
</evidence>
<feature type="domain" description="C2H2-type" evidence="10">
    <location>
        <begin position="258"/>
        <end position="285"/>
    </location>
</feature>
<evidence type="ECO:0000313" key="11">
    <source>
        <dbReference type="EMBL" id="KAH9527359.1"/>
    </source>
</evidence>
<accession>A0A922I9D7</accession>
<dbReference type="SMART" id="SM00355">
    <property type="entry name" value="ZnF_C2H2"/>
    <property type="match status" value="14"/>
</dbReference>
<feature type="domain" description="C2H2-type" evidence="10">
    <location>
        <begin position="574"/>
        <end position="596"/>
    </location>
</feature>
<evidence type="ECO:0000256" key="4">
    <source>
        <dbReference type="ARBA" id="ARBA00022833"/>
    </source>
</evidence>
<dbReference type="Gene3D" id="3.30.160.60">
    <property type="entry name" value="Classic Zinc Finger"/>
    <property type="match status" value="5"/>
</dbReference>
<gene>
    <name evidence="11" type="ORF">DERF_001379</name>
</gene>
<dbReference type="InterPro" id="IPR036236">
    <property type="entry name" value="Znf_C2H2_sf"/>
</dbReference>
<reference evidence="11" key="2">
    <citation type="journal article" date="2022" name="Res Sq">
        <title>Comparative Genomics Reveals Insights into the Divergent Evolution of Astigmatic Mites and Household Pest Adaptations.</title>
        <authorList>
            <person name="Xiong Q."/>
            <person name="Wan A.T.-Y."/>
            <person name="Liu X.-Y."/>
            <person name="Fung C.S.-H."/>
            <person name="Xiao X."/>
            <person name="Malainual N."/>
            <person name="Hou J."/>
            <person name="Wang L."/>
            <person name="Wang M."/>
            <person name="Yang K."/>
            <person name="Cui Y."/>
            <person name="Leung E."/>
            <person name="Nong W."/>
            <person name="Shin S.-K."/>
            <person name="Au S."/>
            <person name="Jeong K.Y."/>
            <person name="Chew F.T."/>
            <person name="Hui J."/>
            <person name="Leung T.F."/>
            <person name="Tungtrongchitr A."/>
            <person name="Zhong N."/>
            <person name="Liu Z."/>
            <person name="Tsui S."/>
        </authorList>
    </citation>
    <scope>NUCLEOTIDE SEQUENCE</scope>
    <source>
        <strain evidence="11">Derf</strain>
        <tissue evidence="11">Whole organism</tissue>
    </source>
</reference>
<evidence type="ECO:0000259" key="10">
    <source>
        <dbReference type="PROSITE" id="PS50157"/>
    </source>
</evidence>
<dbReference type="PANTHER" id="PTHR46179:SF13">
    <property type="entry name" value="C2H2-TYPE DOMAIN-CONTAINING PROTEIN"/>
    <property type="match status" value="1"/>
</dbReference>
<feature type="domain" description="C2H2-type" evidence="10">
    <location>
        <begin position="514"/>
        <end position="537"/>
    </location>
</feature>
<organism evidence="11 12">
    <name type="scientific">Dermatophagoides farinae</name>
    <name type="common">American house dust mite</name>
    <dbReference type="NCBI Taxonomy" id="6954"/>
    <lineage>
        <taxon>Eukaryota</taxon>
        <taxon>Metazoa</taxon>
        <taxon>Ecdysozoa</taxon>
        <taxon>Arthropoda</taxon>
        <taxon>Chelicerata</taxon>
        <taxon>Arachnida</taxon>
        <taxon>Acari</taxon>
        <taxon>Acariformes</taxon>
        <taxon>Sarcoptiformes</taxon>
        <taxon>Astigmata</taxon>
        <taxon>Psoroptidia</taxon>
        <taxon>Analgoidea</taxon>
        <taxon>Pyroglyphidae</taxon>
        <taxon>Dermatophagoidinae</taxon>
        <taxon>Dermatophagoides</taxon>
    </lineage>
</organism>
<evidence type="ECO:0000256" key="6">
    <source>
        <dbReference type="ARBA" id="ARBA00023163"/>
    </source>
</evidence>
<protein>
    <recommendedName>
        <fullName evidence="10">C2H2-type domain-containing protein</fullName>
    </recommendedName>
</protein>
<comment type="caution">
    <text evidence="11">The sequence shown here is derived from an EMBL/GenBank/DDBJ whole genome shotgun (WGS) entry which is preliminary data.</text>
</comment>
<dbReference type="SUPFAM" id="SSF57667">
    <property type="entry name" value="beta-beta-alpha zinc fingers"/>
    <property type="match status" value="3"/>
</dbReference>
<dbReference type="Pfam" id="PF12874">
    <property type="entry name" value="zf-met"/>
    <property type="match status" value="1"/>
</dbReference>
<dbReference type="Pfam" id="PF00096">
    <property type="entry name" value="zf-C2H2"/>
    <property type="match status" value="2"/>
</dbReference>
<keyword evidence="6" id="KW-0804">Transcription</keyword>
<evidence type="ECO:0000256" key="8">
    <source>
        <dbReference type="PROSITE-ProRule" id="PRU00042"/>
    </source>
</evidence>
<feature type="domain" description="C2H2-type" evidence="10">
    <location>
        <begin position="320"/>
        <end position="349"/>
    </location>
</feature>
<reference evidence="11" key="1">
    <citation type="submission" date="2013-05" db="EMBL/GenBank/DDBJ databases">
        <authorList>
            <person name="Yim A.K.Y."/>
            <person name="Chan T.F."/>
            <person name="Ji K.M."/>
            <person name="Liu X.Y."/>
            <person name="Zhou J.W."/>
            <person name="Li R.Q."/>
            <person name="Yang K.Y."/>
            <person name="Li J."/>
            <person name="Li M."/>
            <person name="Law P.T.W."/>
            <person name="Wu Y.L."/>
            <person name="Cai Z.L."/>
            <person name="Qin H."/>
            <person name="Bao Y."/>
            <person name="Leung R.K.K."/>
            <person name="Ng P.K.S."/>
            <person name="Zou J."/>
            <person name="Zhong X.J."/>
            <person name="Ran P.X."/>
            <person name="Zhong N.S."/>
            <person name="Liu Z.G."/>
            <person name="Tsui S.K.W."/>
        </authorList>
    </citation>
    <scope>NUCLEOTIDE SEQUENCE</scope>
    <source>
        <strain evidence="11">Derf</strain>
        <tissue evidence="11">Whole organism</tissue>
    </source>
</reference>
<evidence type="ECO:0000256" key="3">
    <source>
        <dbReference type="ARBA" id="ARBA00022771"/>
    </source>
</evidence>
<feature type="region of interest" description="Disordered" evidence="9">
    <location>
        <begin position="413"/>
        <end position="474"/>
    </location>
</feature>
<feature type="domain" description="C2H2-type" evidence="10">
    <location>
        <begin position="353"/>
        <end position="382"/>
    </location>
</feature>
<dbReference type="GO" id="GO:0005634">
    <property type="term" value="C:nucleus"/>
    <property type="evidence" value="ECO:0007669"/>
    <property type="project" value="UniProtKB-SubCell"/>
</dbReference>
<keyword evidence="4" id="KW-0862">Zinc</keyword>
<keyword evidence="2" id="KW-0479">Metal-binding</keyword>
<feature type="domain" description="C2H2-type" evidence="10">
    <location>
        <begin position="601"/>
        <end position="630"/>
    </location>
</feature>
<feature type="compositionally biased region" description="Acidic residues" evidence="9">
    <location>
        <begin position="418"/>
        <end position="442"/>
    </location>
</feature>
<dbReference type="InterPro" id="IPR013087">
    <property type="entry name" value="Znf_C2H2_type"/>
</dbReference>
<feature type="compositionally biased region" description="Basic and acidic residues" evidence="9">
    <location>
        <begin position="456"/>
        <end position="468"/>
    </location>
</feature>
<keyword evidence="12" id="KW-1185">Reference proteome</keyword>
<dbReference type="Proteomes" id="UP000790347">
    <property type="component" value="Unassembled WGS sequence"/>
</dbReference>
<feature type="region of interest" description="Disordered" evidence="9">
    <location>
        <begin position="725"/>
        <end position="747"/>
    </location>
</feature>
<keyword evidence="5" id="KW-0805">Transcription regulation</keyword>
<sequence length="747" mass="87222">MVFSFLNARKMEQSEVIYEINQDNIIQTEQQQKPVTSTAVEIKQEITENNMEIENDHQILIEQEGYQVSLDDFVNFHNDQIKSMKEDNHYLTKGFDIMYKYKTVLDLIIDDYFKDDKHFKYKTIVESLETDLVTFIADDEEKYQQLIQEVNTDIVLNEENQLEFVELENPNQEEEEVVNGINEFGPSIIRKLPGQKSAPPPECPACGLKTRSRLKLEGHLLEHEDNPLVVCNHENCETAFALHELTQHEKDYHPDVCLICEMCNDVFDNKTTLVQHYKLHISKKEKLKCNFPGCDYTDIYAGRLDRHKKTAHNIEVTRQFKCDFEGCGRIFKDRPSYYTHSLIHKDRNLVYKHKCTYENCGAVFKRRRNLALHMLKHGYVKRKYTCMFGECRRTYAREKELMRHIEVVHRAHFKNEPTDGEELAANETGNEDENKNDDDSNTEDGVPSVKRFRKNKSIESEYSDSHLDDNDDSPANTAKKILFMMNKSSSNPQELEIIGGSVNDIFQDNDLIGTDCELCQKNFESAEALMNHLKDRHHQYTVKAYRCDYENCEFATHFRSILGKHKNNVHGGKYKCEVCGKLSKDSGNHNRHRNIHKNILYRCRVAGCDAVYKSPKAYYVHVLTHSNEQPVYACDHPGCKYITYYVNTLNVHKLTHSDIRSFFCPYENCGKGFKRNGDLNKHIIHSHKGVKRPQKKRQRQSNNDSQVIMFRCKYEGCSFTSADSDQISKHEEEHEQGIVTENVEEEY</sequence>
<evidence type="ECO:0000256" key="7">
    <source>
        <dbReference type="ARBA" id="ARBA00023242"/>
    </source>
</evidence>
<comment type="subcellular location">
    <subcellularLocation>
        <location evidence="1">Nucleus</location>
    </subcellularLocation>
</comment>
<evidence type="ECO:0000313" key="12">
    <source>
        <dbReference type="Proteomes" id="UP000790347"/>
    </source>
</evidence>
<keyword evidence="3 8" id="KW-0863">Zinc-finger</keyword>
<dbReference type="GO" id="GO:0006357">
    <property type="term" value="P:regulation of transcription by RNA polymerase II"/>
    <property type="evidence" value="ECO:0007669"/>
    <property type="project" value="TreeGrafter"/>
</dbReference>